<evidence type="ECO:0000313" key="1">
    <source>
        <dbReference type="EMBL" id="OPB87021.1"/>
    </source>
</evidence>
<organism evidence="1 2">
    <name type="scientific">Elizabethkingia ursingii</name>
    <dbReference type="NCBI Taxonomy" id="1756150"/>
    <lineage>
        <taxon>Bacteria</taxon>
        <taxon>Pseudomonadati</taxon>
        <taxon>Bacteroidota</taxon>
        <taxon>Flavobacteriia</taxon>
        <taxon>Flavobacteriales</taxon>
        <taxon>Weeksellaceae</taxon>
        <taxon>Elizabethkingia</taxon>
    </lineage>
</organism>
<dbReference type="Proteomes" id="UP000190016">
    <property type="component" value="Unassembled WGS sequence"/>
</dbReference>
<proteinExistence type="predicted"/>
<gene>
    <name evidence="1" type="ORF">BB021_10945</name>
</gene>
<dbReference type="EMBL" id="MBDS01000017">
    <property type="protein sequence ID" value="OPB87021.1"/>
    <property type="molecule type" value="Genomic_DNA"/>
</dbReference>
<comment type="caution">
    <text evidence="1">The sequence shown here is derived from an EMBL/GenBank/DDBJ whole genome shotgun (WGS) entry which is preliminary data.</text>
</comment>
<evidence type="ECO:0000313" key="2">
    <source>
        <dbReference type="Proteomes" id="UP000190016"/>
    </source>
</evidence>
<protein>
    <submittedName>
        <fullName evidence="1">Uncharacterized protein</fullName>
    </submittedName>
</protein>
<sequence>MAGETKAYTKIPTILSFKDNDCIDTMKEEIKANYNQIKLDLIQTINQEMECITNDPDLQHLFKTK</sequence>
<accession>A0ABX3N793</accession>
<reference evidence="1 2" key="1">
    <citation type="submission" date="2016-07" db="EMBL/GenBank/DDBJ databases">
        <title>Revisiting the Taxonomy of the Elizabethkingia Genus based on Whole-Genome Sequencing, Optical Mapping, and MALDI-TOF.</title>
        <authorList>
            <person name="Nicholson A.C."/>
        </authorList>
    </citation>
    <scope>NUCLEOTIDE SEQUENCE [LARGE SCALE GENOMIC DNA]</scope>
    <source>
        <strain evidence="1 2">C1558</strain>
    </source>
</reference>
<name>A0ABX3N793_9FLAO</name>
<keyword evidence="2" id="KW-1185">Reference proteome</keyword>